<evidence type="ECO:0000313" key="2">
    <source>
        <dbReference type="Proteomes" id="UP000299102"/>
    </source>
</evidence>
<dbReference type="Proteomes" id="UP000299102">
    <property type="component" value="Unassembled WGS sequence"/>
</dbReference>
<name>A0A4C2A128_EUMVA</name>
<reference evidence="1 2" key="1">
    <citation type="journal article" date="2019" name="Commun. Biol.">
        <title>The bagworm genome reveals a unique fibroin gene that provides high tensile strength.</title>
        <authorList>
            <person name="Kono N."/>
            <person name="Nakamura H."/>
            <person name="Ohtoshi R."/>
            <person name="Tomita M."/>
            <person name="Numata K."/>
            <person name="Arakawa K."/>
        </authorList>
    </citation>
    <scope>NUCLEOTIDE SEQUENCE [LARGE SCALE GENOMIC DNA]</scope>
</reference>
<organism evidence="1 2">
    <name type="scientific">Eumeta variegata</name>
    <name type="common">Bagworm moth</name>
    <name type="synonym">Eumeta japonica</name>
    <dbReference type="NCBI Taxonomy" id="151549"/>
    <lineage>
        <taxon>Eukaryota</taxon>
        <taxon>Metazoa</taxon>
        <taxon>Ecdysozoa</taxon>
        <taxon>Arthropoda</taxon>
        <taxon>Hexapoda</taxon>
        <taxon>Insecta</taxon>
        <taxon>Pterygota</taxon>
        <taxon>Neoptera</taxon>
        <taxon>Endopterygota</taxon>
        <taxon>Lepidoptera</taxon>
        <taxon>Glossata</taxon>
        <taxon>Ditrysia</taxon>
        <taxon>Tineoidea</taxon>
        <taxon>Psychidae</taxon>
        <taxon>Oiketicinae</taxon>
        <taxon>Eumeta</taxon>
    </lineage>
</organism>
<evidence type="ECO:0000313" key="1">
    <source>
        <dbReference type="EMBL" id="GBP92883.1"/>
    </source>
</evidence>
<dbReference type="AlphaFoldDB" id="A0A4C2A128"/>
<comment type="caution">
    <text evidence="1">The sequence shown here is derived from an EMBL/GenBank/DDBJ whole genome shotgun (WGS) entry which is preliminary data.</text>
</comment>
<sequence>MVGGSISLVPGWQTSPRLYDQSDAGHEGARRGTVPPIIPTFTRAVAALRSNTSLSNQKVSATIDSIYQRVFNIGQILNHTLRAAETTSSRRSEIERSVGVSRQCSNWNLMQNICCQCGPSAQLSLQTRLGSVGPSGHTLMWETIARTLAPTCAIYYSQWRYLCALKEQCQCQIF</sequence>
<proteinExistence type="predicted"/>
<protein>
    <submittedName>
        <fullName evidence="1">Uncharacterized protein</fullName>
    </submittedName>
</protein>
<keyword evidence="2" id="KW-1185">Reference proteome</keyword>
<gene>
    <name evidence="1" type="ORF">EVAR_22441_1</name>
</gene>
<dbReference type="EMBL" id="BGZK01002317">
    <property type="protein sequence ID" value="GBP92883.1"/>
    <property type="molecule type" value="Genomic_DNA"/>
</dbReference>
<accession>A0A4C2A128</accession>